<dbReference type="InterPro" id="IPR017593">
    <property type="entry name" value="Allantoinase"/>
</dbReference>
<dbReference type="Proteomes" id="UP000004968">
    <property type="component" value="Unassembled WGS sequence"/>
</dbReference>
<evidence type="ECO:0000313" key="11">
    <source>
        <dbReference type="EMBL" id="EFD00239.1"/>
    </source>
</evidence>
<comment type="pathway">
    <text evidence="2">Nitrogen metabolism; (S)-allantoin degradation; allantoate from (S)-allantoin: step 1/1.</text>
</comment>
<evidence type="ECO:0000256" key="2">
    <source>
        <dbReference type="ARBA" id="ARBA00004968"/>
    </source>
</evidence>
<dbReference type="SUPFAM" id="SSF51556">
    <property type="entry name" value="Metallo-dependent hydrolases"/>
    <property type="match status" value="1"/>
</dbReference>
<evidence type="ECO:0000256" key="9">
    <source>
        <dbReference type="ARBA" id="ARBA00022833"/>
    </source>
</evidence>
<dbReference type="Gene3D" id="2.30.40.10">
    <property type="entry name" value="Urease, subunit C, domain 1"/>
    <property type="match status" value="1"/>
</dbReference>
<dbReference type="GO" id="GO:0000256">
    <property type="term" value="P:allantoin catabolic process"/>
    <property type="evidence" value="ECO:0007669"/>
    <property type="project" value="InterPro"/>
</dbReference>
<dbReference type="EMBL" id="ACIO01000110">
    <property type="protein sequence ID" value="EFD00239.1"/>
    <property type="molecule type" value="Genomic_DNA"/>
</dbReference>
<evidence type="ECO:0000256" key="6">
    <source>
        <dbReference type="ARBA" id="ARBA00012863"/>
    </source>
</evidence>
<dbReference type="PANTHER" id="PTHR43668">
    <property type="entry name" value="ALLANTOINASE"/>
    <property type="match status" value="1"/>
</dbReference>
<dbReference type="Pfam" id="PF01979">
    <property type="entry name" value="Amidohydro_1"/>
    <property type="match status" value="1"/>
</dbReference>
<evidence type="ECO:0000256" key="4">
    <source>
        <dbReference type="ARBA" id="ARBA00010368"/>
    </source>
</evidence>
<sequence>MMSDDEKRRIKGNKMIDLAEQTTVLKGGMVVLPGCVKKMDLVIKGERIEALVNDFIMDETADCRIIDVSGKVILPGIIDTHVHMWDPSPFNYREDWYSGSQCAAEGGITTIVDMPLSVPPVVDRQGFGLKYETANRQSFVDFAFWGGLTPGCLDQMEELNNLGCVAYKGFMSFANPDYPQITDGYLVKGMEIARKFDGLIGVHAENAEVADFGCRWLAEMGECDPARYDDARPWWVELEAIQRACLFSRAVGNRLYICHMTIAQGAEFLKQEKCRGTRVYVETCPQYLLFDRNVLRSKGAYAKCNPPLRSRENVEKLWNYVMDGTIDTIGSDHGPYRDEEKTKEGDFFKELCGFGGFDGLLPSMLTEGVNKRGLPLERLADLTSGNAAKIMGLYPKKGSLLPGTDADIVVVDLNEEWTFDGKKSFSKTKSDKNVYHGMDMKGRVKQTWVRGKLVYRDGSITGKAGYGQYVPRQSR</sequence>
<comment type="similarity">
    <text evidence="3">Belongs to the metallo-dependent hydrolases superfamily. Hydantoinase/dihydropyrimidinase family.</text>
</comment>
<feature type="domain" description="Amidohydrolase-related" evidence="10">
    <location>
        <begin position="72"/>
        <end position="454"/>
    </location>
</feature>
<comment type="similarity">
    <text evidence="4">Belongs to the metallo-dependent hydrolases superfamily. Allantoinase family.</text>
</comment>
<evidence type="ECO:0000256" key="5">
    <source>
        <dbReference type="ARBA" id="ARBA00011881"/>
    </source>
</evidence>
<comment type="caution">
    <text evidence="11">The sequence shown here is derived from an EMBL/GenBank/DDBJ whole genome shotgun (WGS) entry which is preliminary data.</text>
</comment>
<dbReference type="InterPro" id="IPR011059">
    <property type="entry name" value="Metal-dep_hydrolase_composite"/>
</dbReference>
<dbReference type="NCBIfam" id="TIGR03178">
    <property type="entry name" value="allantoinase"/>
    <property type="match status" value="1"/>
</dbReference>
<evidence type="ECO:0000256" key="1">
    <source>
        <dbReference type="ARBA" id="ARBA00001947"/>
    </source>
</evidence>
<dbReference type="InterPro" id="IPR006680">
    <property type="entry name" value="Amidohydro-rel"/>
</dbReference>
<keyword evidence="8" id="KW-0378">Hydrolase</keyword>
<accession>D3AD64</accession>
<evidence type="ECO:0000313" key="12">
    <source>
        <dbReference type="Proteomes" id="UP000004968"/>
    </source>
</evidence>
<dbReference type="Gene3D" id="3.20.20.140">
    <property type="entry name" value="Metal-dependent hydrolases"/>
    <property type="match status" value="1"/>
</dbReference>
<proteinExistence type="inferred from homology"/>
<evidence type="ECO:0000256" key="7">
    <source>
        <dbReference type="ARBA" id="ARBA00022723"/>
    </source>
</evidence>
<organism evidence="11 12">
    <name type="scientific">Hungatella hathewayi DSM 13479</name>
    <dbReference type="NCBI Taxonomy" id="566550"/>
    <lineage>
        <taxon>Bacteria</taxon>
        <taxon>Bacillati</taxon>
        <taxon>Bacillota</taxon>
        <taxon>Clostridia</taxon>
        <taxon>Lachnospirales</taxon>
        <taxon>Lachnospiraceae</taxon>
        <taxon>Hungatella</taxon>
    </lineage>
</organism>
<comment type="subunit">
    <text evidence="5">Homotetramer.</text>
</comment>
<dbReference type="AlphaFoldDB" id="D3AD64"/>
<keyword evidence="9" id="KW-0862">Zinc</keyword>
<keyword evidence="7" id="KW-0479">Metal-binding</keyword>
<comment type="cofactor">
    <cofactor evidence="1">
        <name>Zn(2+)</name>
        <dbReference type="ChEBI" id="CHEBI:29105"/>
    </cofactor>
</comment>
<evidence type="ECO:0000256" key="8">
    <source>
        <dbReference type="ARBA" id="ARBA00022801"/>
    </source>
</evidence>
<dbReference type="SUPFAM" id="SSF51338">
    <property type="entry name" value="Composite domain of metallo-dependent hydrolases"/>
    <property type="match status" value="1"/>
</dbReference>
<dbReference type="InterPro" id="IPR050138">
    <property type="entry name" value="DHOase/Allantoinase_Hydrolase"/>
</dbReference>
<name>D3AD64_9FIRM</name>
<protein>
    <recommendedName>
        <fullName evidence="6">allantoinase</fullName>
        <ecNumber evidence="6">3.5.2.5</ecNumber>
    </recommendedName>
</protein>
<dbReference type="GO" id="GO:0004038">
    <property type="term" value="F:allantoinase activity"/>
    <property type="evidence" value="ECO:0007669"/>
    <property type="project" value="UniProtKB-EC"/>
</dbReference>
<evidence type="ECO:0000259" key="10">
    <source>
        <dbReference type="Pfam" id="PF01979"/>
    </source>
</evidence>
<dbReference type="PANTHER" id="PTHR43668:SF2">
    <property type="entry name" value="ALLANTOINASE"/>
    <property type="match status" value="1"/>
</dbReference>
<dbReference type="GO" id="GO:0050897">
    <property type="term" value="F:cobalt ion binding"/>
    <property type="evidence" value="ECO:0007669"/>
    <property type="project" value="InterPro"/>
</dbReference>
<dbReference type="FunFam" id="3.20.20.140:FF:000174">
    <property type="entry name" value="Dihydropyrimidinase-related protein 2"/>
    <property type="match status" value="1"/>
</dbReference>
<gene>
    <name evidence="11" type="ORF">CLOSTHATH_01542</name>
</gene>
<dbReference type="EC" id="3.5.2.5" evidence="6"/>
<reference evidence="11 12" key="1">
    <citation type="submission" date="2010-01" db="EMBL/GenBank/DDBJ databases">
        <authorList>
            <person name="Weinstock G."/>
            <person name="Sodergren E."/>
            <person name="Clifton S."/>
            <person name="Fulton L."/>
            <person name="Fulton B."/>
            <person name="Courtney L."/>
            <person name="Fronick C."/>
            <person name="Harrison M."/>
            <person name="Strong C."/>
            <person name="Farmer C."/>
            <person name="Delahaunty K."/>
            <person name="Markovic C."/>
            <person name="Hall O."/>
            <person name="Minx P."/>
            <person name="Tomlinson C."/>
            <person name="Mitreva M."/>
            <person name="Nelson J."/>
            <person name="Hou S."/>
            <person name="Wollam A."/>
            <person name="Pepin K.H."/>
            <person name="Johnson M."/>
            <person name="Bhonagiri V."/>
            <person name="Nash W.E."/>
            <person name="Warren W."/>
            <person name="Chinwalla A."/>
            <person name="Mardis E.R."/>
            <person name="Wilson R.K."/>
        </authorList>
    </citation>
    <scope>NUCLEOTIDE SEQUENCE [LARGE SCALE GENOMIC DNA]</scope>
    <source>
        <strain evidence="11 12">DSM 13479</strain>
    </source>
</reference>
<dbReference type="HOGENOM" id="CLU_015572_4_2_9"/>
<dbReference type="InterPro" id="IPR032466">
    <property type="entry name" value="Metal_Hydrolase"/>
</dbReference>
<dbReference type="GO" id="GO:0006145">
    <property type="term" value="P:purine nucleobase catabolic process"/>
    <property type="evidence" value="ECO:0007669"/>
    <property type="project" value="TreeGrafter"/>
</dbReference>
<evidence type="ECO:0000256" key="3">
    <source>
        <dbReference type="ARBA" id="ARBA00008829"/>
    </source>
</evidence>
<dbReference type="GO" id="GO:0008270">
    <property type="term" value="F:zinc ion binding"/>
    <property type="evidence" value="ECO:0007669"/>
    <property type="project" value="InterPro"/>
</dbReference>
<dbReference type="GO" id="GO:0005737">
    <property type="term" value="C:cytoplasm"/>
    <property type="evidence" value="ECO:0007669"/>
    <property type="project" value="TreeGrafter"/>
</dbReference>